<reference evidence="2 3" key="1">
    <citation type="submission" date="2015-03" db="EMBL/GenBank/DDBJ databases">
        <title>Genomics and transcriptomics of the oil-accumulating basidiomycete yeast T. oleaginosus allow insights into substrate utilization and the diverse evolutionary trajectories of mating systems in fungi.</title>
        <authorList>
            <consortium name="DOE Joint Genome Institute"/>
            <person name="Kourist R."/>
            <person name="Kracht O."/>
            <person name="Bracharz F."/>
            <person name="Lipzen A."/>
            <person name="Nolan M."/>
            <person name="Ohm R."/>
            <person name="Grigoriev I."/>
            <person name="Sun S."/>
            <person name="Heitman J."/>
            <person name="Bruck T."/>
            <person name="Nowrousian M."/>
        </authorList>
    </citation>
    <scope>NUCLEOTIDE SEQUENCE [LARGE SCALE GENOMIC DNA]</scope>
    <source>
        <strain evidence="2 3">IBC0246</strain>
    </source>
</reference>
<dbReference type="Proteomes" id="UP000053611">
    <property type="component" value="Unassembled WGS sequence"/>
</dbReference>
<dbReference type="GO" id="GO:0003824">
    <property type="term" value="F:catalytic activity"/>
    <property type="evidence" value="ECO:0007669"/>
    <property type="project" value="InterPro"/>
</dbReference>
<feature type="region of interest" description="Disordered" evidence="1">
    <location>
        <begin position="143"/>
        <end position="171"/>
    </location>
</feature>
<keyword evidence="3" id="KW-1185">Reference proteome</keyword>
<name>A0A0J0XVP0_9TREE</name>
<dbReference type="GeneID" id="28980336"/>
<proteinExistence type="predicted"/>
<dbReference type="EMBL" id="KQ087183">
    <property type="protein sequence ID" value="KLT45150.1"/>
    <property type="molecule type" value="Genomic_DNA"/>
</dbReference>
<feature type="compositionally biased region" description="Basic and acidic residues" evidence="1">
    <location>
        <begin position="146"/>
        <end position="159"/>
    </location>
</feature>
<evidence type="ECO:0000256" key="1">
    <source>
        <dbReference type="SAM" id="MobiDB-lite"/>
    </source>
</evidence>
<dbReference type="InterPro" id="IPR036551">
    <property type="entry name" value="Flavin_trans-like"/>
</dbReference>
<sequence>MTPEMHANAFTQKHSITARASGFIVLGPVSSTSKSGERPGQMTDWRDIVNAIQDMAALHQMRQAQAAAERTGDPSFGPAESGYQPTYMREKLPTMPIRDPLTLIEATGKAGSAVKAFIEAENSQNRLEKEDAVMSEGVTLASEVASEDKRDSGAGDKGEVQPPYPFQSIRPGWGEYNPIGPDHYMMPLPGLPTTVPGRINLGPRAEALSKTPWQFSSAEHWHHMSETGVPAARDDEQTTVGAYIHASTMMTRP</sequence>
<organism evidence="2 3">
    <name type="scientific">Cutaneotrichosporon oleaginosum</name>
    <dbReference type="NCBI Taxonomy" id="879819"/>
    <lineage>
        <taxon>Eukaryota</taxon>
        <taxon>Fungi</taxon>
        <taxon>Dikarya</taxon>
        <taxon>Basidiomycota</taxon>
        <taxon>Agaricomycotina</taxon>
        <taxon>Tremellomycetes</taxon>
        <taxon>Trichosporonales</taxon>
        <taxon>Trichosporonaceae</taxon>
        <taxon>Cutaneotrichosporon</taxon>
    </lineage>
</organism>
<evidence type="ECO:0000313" key="2">
    <source>
        <dbReference type="EMBL" id="KLT45150.1"/>
    </source>
</evidence>
<dbReference type="AlphaFoldDB" id="A0A0J0XVP0"/>
<protein>
    <submittedName>
        <fullName evidence="2">Uncharacterized protein</fullName>
    </submittedName>
</protein>
<dbReference type="RefSeq" id="XP_018281641.1">
    <property type="nucleotide sequence ID" value="XM_018419733.1"/>
</dbReference>
<dbReference type="Gene3D" id="3.40.50.1950">
    <property type="entry name" value="Flavin prenyltransferase-like"/>
    <property type="match status" value="1"/>
</dbReference>
<gene>
    <name evidence="2" type="ORF">CC85DRAFT_173571</name>
</gene>
<accession>A0A0J0XVP0</accession>
<evidence type="ECO:0000313" key="3">
    <source>
        <dbReference type="Proteomes" id="UP000053611"/>
    </source>
</evidence>
<feature type="region of interest" description="Disordered" evidence="1">
    <location>
        <begin position="64"/>
        <end position="84"/>
    </location>
</feature>